<dbReference type="EMBL" id="JACBZD010000001">
    <property type="protein sequence ID" value="NYI05680.1"/>
    <property type="molecule type" value="Genomic_DNA"/>
</dbReference>
<organism evidence="3 4">
    <name type="scientific">Allostreptomyces psammosilenae</name>
    <dbReference type="NCBI Taxonomy" id="1892865"/>
    <lineage>
        <taxon>Bacteria</taxon>
        <taxon>Bacillati</taxon>
        <taxon>Actinomycetota</taxon>
        <taxon>Actinomycetes</taxon>
        <taxon>Kitasatosporales</taxon>
        <taxon>Streptomycetaceae</taxon>
        <taxon>Allostreptomyces</taxon>
    </lineage>
</organism>
<feature type="compositionally biased region" description="Acidic residues" evidence="1">
    <location>
        <begin position="194"/>
        <end position="203"/>
    </location>
</feature>
<feature type="region of interest" description="Disordered" evidence="1">
    <location>
        <begin position="145"/>
        <end position="164"/>
    </location>
</feature>
<evidence type="ECO:0000259" key="2">
    <source>
        <dbReference type="Pfam" id="PF13474"/>
    </source>
</evidence>
<gene>
    <name evidence="3" type="ORF">FHU37_002623</name>
</gene>
<keyword evidence="4" id="KW-1185">Reference proteome</keyword>
<dbReference type="GO" id="GO:0016853">
    <property type="term" value="F:isomerase activity"/>
    <property type="evidence" value="ECO:0007669"/>
    <property type="project" value="UniProtKB-KW"/>
</dbReference>
<dbReference type="Pfam" id="PF13474">
    <property type="entry name" value="SnoaL_3"/>
    <property type="match status" value="2"/>
</dbReference>
<evidence type="ECO:0000256" key="1">
    <source>
        <dbReference type="SAM" id="MobiDB-lite"/>
    </source>
</evidence>
<dbReference type="Proteomes" id="UP000567795">
    <property type="component" value="Unassembled WGS sequence"/>
</dbReference>
<evidence type="ECO:0000313" key="3">
    <source>
        <dbReference type="EMBL" id="NYI05680.1"/>
    </source>
</evidence>
<accession>A0A852ZWQ3</accession>
<keyword evidence="3" id="KW-0413">Isomerase</keyword>
<dbReference type="PANTHER" id="PTHR34957:SF1">
    <property type="entry name" value="NUCLEAR TRANSPORT FACTOR 2 (NTF2) FAMILY PROTEIN"/>
    <property type="match status" value="1"/>
</dbReference>
<dbReference type="RefSeq" id="WP_179814376.1">
    <property type="nucleotide sequence ID" value="NZ_JACBZD010000001.1"/>
</dbReference>
<feature type="domain" description="SnoaL-like" evidence="2">
    <location>
        <begin position="30"/>
        <end position="118"/>
    </location>
</feature>
<evidence type="ECO:0000313" key="4">
    <source>
        <dbReference type="Proteomes" id="UP000567795"/>
    </source>
</evidence>
<reference evidence="3 4" key="1">
    <citation type="submission" date="2020-07" db="EMBL/GenBank/DDBJ databases">
        <title>Sequencing the genomes of 1000 actinobacteria strains.</title>
        <authorList>
            <person name="Klenk H.-P."/>
        </authorList>
    </citation>
    <scope>NUCLEOTIDE SEQUENCE [LARGE SCALE GENOMIC DNA]</scope>
    <source>
        <strain evidence="3 4">DSM 42178</strain>
    </source>
</reference>
<sequence>MTGGIEGPAGRPGRPGGPDHPSVALDVAAIEAVNVAFYDAVERGDLAALSDLWLDGEDADSVSCVHPGWPLIRGRSSVLRAYALIMANTEYIQYFITDTEIRVAGDTALLTCTENVLSGASEEEIAELTGEGNGSEDADELAEGLGGLLDAGGPEEAEGPGPLVGGMAVATTVLRRTDAGWRVWAHHGSPVMVGEDDEGDEPPVEPSGDSL</sequence>
<protein>
    <submittedName>
        <fullName evidence="3">Ketosteroid isomerase-like protein</fullName>
    </submittedName>
</protein>
<dbReference type="SUPFAM" id="SSF54427">
    <property type="entry name" value="NTF2-like"/>
    <property type="match status" value="2"/>
</dbReference>
<dbReference type="InterPro" id="IPR032710">
    <property type="entry name" value="NTF2-like_dom_sf"/>
</dbReference>
<comment type="caution">
    <text evidence="3">The sequence shown here is derived from an EMBL/GenBank/DDBJ whole genome shotgun (WGS) entry which is preliminary data.</text>
</comment>
<name>A0A852ZWQ3_9ACTN</name>
<feature type="region of interest" description="Disordered" evidence="1">
    <location>
        <begin position="188"/>
        <end position="211"/>
    </location>
</feature>
<dbReference type="Gene3D" id="3.10.450.50">
    <property type="match status" value="2"/>
</dbReference>
<feature type="region of interest" description="Disordered" evidence="1">
    <location>
        <begin position="1"/>
        <end position="21"/>
    </location>
</feature>
<feature type="domain" description="SnoaL-like" evidence="2">
    <location>
        <begin position="165"/>
        <end position="191"/>
    </location>
</feature>
<dbReference type="PANTHER" id="PTHR34957">
    <property type="entry name" value="NUCLEAR TRANSPORT FACTOR 2 (NTF2) FAMILY PROTEIN"/>
    <property type="match status" value="1"/>
</dbReference>
<dbReference type="InterPro" id="IPR037401">
    <property type="entry name" value="SnoaL-like"/>
</dbReference>
<proteinExistence type="predicted"/>
<dbReference type="AlphaFoldDB" id="A0A852ZWQ3"/>